<proteinExistence type="inferred from homology"/>
<evidence type="ECO:0000256" key="2">
    <source>
        <dbReference type="ARBA" id="ARBA00022490"/>
    </source>
</evidence>
<evidence type="ECO:0000256" key="4">
    <source>
        <dbReference type="ARBA" id="ARBA00022679"/>
    </source>
</evidence>
<feature type="domain" description="RlmI-like PUA" evidence="8">
    <location>
        <begin position="11"/>
        <end position="74"/>
    </location>
</feature>
<keyword evidence="3 9" id="KW-0489">Methyltransferase</keyword>
<dbReference type="Gene3D" id="3.30.750.80">
    <property type="entry name" value="RNA methyltransferase domain (HRMD) like"/>
    <property type="match status" value="1"/>
</dbReference>
<dbReference type="Pfam" id="PF10672">
    <property type="entry name" value="Methyltrans_SAM"/>
    <property type="match status" value="1"/>
</dbReference>
<evidence type="ECO:0000259" key="7">
    <source>
        <dbReference type="Pfam" id="PF10672"/>
    </source>
</evidence>
<keyword evidence="10" id="KW-1185">Reference proteome</keyword>
<dbReference type="AlphaFoldDB" id="A0A2U2XEC8"/>
<name>A0A2U2XEC8_9FLAO</name>
<keyword evidence="2" id="KW-0963">Cytoplasm</keyword>
<reference evidence="9 10" key="2">
    <citation type="submission" date="2018-05" db="EMBL/GenBank/DDBJ databases">
        <authorList>
            <person name="Lanie J.A."/>
            <person name="Ng W.-L."/>
            <person name="Kazmierczak K.M."/>
            <person name="Andrzejewski T.M."/>
            <person name="Davidsen T.M."/>
            <person name="Wayne K.J."/>
            <person name="Tettelin H."/>
            <person name="Glass J.I."/>
            <person name="Rusch D."/>
            <person name="Podicherti R."/>
            <person name="Tsui H.-C.T."/>
            <person name="Winkler M.E."/>
        </authorList>
    </citation>
    <scope>NUCLEOTIDE SEQUENCE [LARGE SCALE GENOMIC DNA]</scope>
    <source>
        <strain evidence="9 10">C305</strain>
    </source>
</reference>
<dbReference type="InterPro" id="IPR019614">
    <property type="entry name" value="SAM-dep_methyl-trfase"/>
</dbReference>
<evidence type="ECO:0000256" key="6">
    <source>
        <dbReference type="ARBA" id="ARBA00038091"/>
    </source>
</evidence>
<dbReference type="EMBL" id="QFRJ01000003">
    <property type="protein sequence ID" value="PWH86144.1"/>
    <property type="molecule type" value="Genomic_DNA"/>
</dbReference>
<reference evidence="9 10" key="1">
    <citation type="submission" date="2018-05" db="EMBL/GenBank/DDBJ databases">
        <title>Brumimicrobium oceani sp. nov., isolated from coastal sediment.</title>
        <authorList>
            <person name="Kou Y."/>
        </authorList>
    </citation>
    <scope>NUCLEOTIDE SEQUENCE [LARGE SCALE GENOMIC DNA]</scope>
    <source>
        <strain evidence="9 10">C305</strain>
    </source>
</reference>
<keyword evidence="4 9" id="KW-0808">Transferase</keyword>
<dbReference type="GO" id="GO:0008168">
    <property type="term" value="F:methyltransferase activity"/>
    <property type="evidence" value="ECO:0007669"/>
    <property type="project" value="UniProtKB-KW"/>
</dbReference>
<evidence type="ECO:0000259" key="8">
    <source>
        <dbReference type="Pfam" id="PF17785"/>
    </source>
</evidence>
<evidence type="ECO:0000256" key="1">
    <source>
        <dbReference type="ARBA" id="ARBA00004496"/>
    </source>
</evidence>
<evidence type="ECO:0000256" key="5">
    <source>
        <dbReference type="ARBA" id="ARBA00022691"/>
    </source>
</evidence>
<evidence type="ECO:0000313" key="10">
    <source>
        <dbReference type="Proteomes" id="UP000245370"/>
    </source>
</evidence>
<comment type="caution">
    <text evidence="9">The sequence shown here is derived from an EMBL/GenBank/DDBJ whole genome shotgun (WGS) entry which is preliminary data.</text>
</comment>
<dbReference type="PANTHER" id="PTHR42873:SF1">
    <property type="entry name" value="S-ADENOSYLMETHIONINE-DEPENDENT METHYLTRANSFERASE DOMAIN-CONTAINING PROTEIN"/>
    <property type="match status" value="1"/>
</dbReference>
<dbReference type="CDD" id="cd02440">
    <property type="entry name" value="AdoMet_MTases"/>
    <property type="match status" value="1"/>
</dbReference>
<dbReference type="GO" id="GO:0003723">
    <property type="term" value="F:RNA binding"/>
    <property type="evidence" value="ECO:0007669"/>
    <property type="project" value="InterPro"/>
</dbReference>
<comment type="similarity">
    <text evidence="6">Belongs to the methyltransferase superfamily. RlmI family.</text>
</comment>
<dbReference type="Pfam" id="PF17785">
    <property type="entry name" value="PUA_3"/>
    <property type="match status" value="1"/>
</dbReference>
<dbReference type="SUPFAM" id="SSF88697">
    <property type="entry name" value="PUA domain-like"/>
    <property type="match status" value="1"/>
</dbReference>
<dbReference type="CDD" id="cd11572">
    <property type="entry name" value="RlmI_M_like"/>
    <property type="match status" value="1"/>
</dbReference>
<dbReference type="InterPro" id="IPR036974">
    <property type="entry name" value="PUA_sf"/>
</dbReference>
<dbReference type="Gene3D" id="2.30.130.10">
    <property type="entry name" value="PUA domain"/>
    <property type="match status" value="1"/>
</dbReference>
<dbReference type="GO" id="GO:0005737">
    <property type="term" value="C:cytoplasm"/>
    <property type="evidence" value="ECO:0007669"/>
    <property type="project" value="UniProtKB-SubCell"/>
</dbReference>
<dbReference type="Gene3D" id="3.40.50.150">
    <property type="entry name" value="Vaccinia Virus protein VP39"/>
    <property type="match status" value="1"/>
</dbReference>
<dbReference type="InterPro" id="IPR041532">
    <property type="entry name" value="RlmI-like_PUA"/>
</dbReference>
<accession>A0A2U2XEC8</accession>
<dbReference type="CDD" id="cd21153">
    <property type="entry name" value="PUA_RlmI"/>
    <property type="match status" value="1"/>
</dbReference>
<evidence type="ECO:0000256" key="3">
    <source>
        <dbReference type="ARBA" id="ARBA00022603"/>
    </source>
</evidence>
<keyword evidence="5" id="KW-0949">S-adenosyl-L-methionine</keyword>
<feature type="domain" description="S-adenosylmethionine-dependent methyltransferase" evidence="7">
    <location>
        <begin position="189"/>
        <end position="346"/>
    </location>
</feature>
<dbReference type="PANTHER" id="PTHR42873">
    <property type="entry name" value="RIBOSOMAL RNA LARGE SUBUNIT METHYLTRANSFERASE"/>
    <property type="match status" value="1"/>
</dbReference>
<comment type="subcellular location">
    <subcellularLocation>
        <location evidence="1">Cytoplasm</location>
    </subcellularLocation>
</comment>
<sequence>MHRMKIPTIAIKLNKAGERAVKQGHPWVFENSIEKAPEGDRPAGNLCVIFDQRYNKPIAFGLWDPEEIIRIKIILQGNRLQLNTEFWKAQLKMAYSKRQNLINKGITGYRGIHGENDSFPGLILDVYAKVGVLKIYSNIWKPYIEVLMEEIQSLYGLESIVTRFSRKIEQKNTFPYQEGQIIGEALADEKVEFEECGVKFYAYTQSGHKTGFFLDQRPNRLWVQQNAKGKKVLDVFSYVGGFGIHALKGGASNLTSVDISQQAMDVAAENIKLNKLDISKWTPITEDAFVALEDLIEKNELFDMVIIDPPSFAKQASEVASASNQYERLARLGRDLVAKNGTLILGSCSSRISLEVFEDIHRHAGINPMNDWKYLHFKLHDDDHPIGFAESNYLKTVFYRKGGD</sequence>
<dbReference type="InterPro" id="IPR029063">
    <property type="entry name" value="SAM-dependent_MTases_sf"/>
</dbReference>
<gene>
    <name evidence="9" type="ORF">DIT68_06205</name>
</gene>
<protein>
    <submittedName>
        <fullName evidence="9">Class I SAM-dependent rRNA methyltransferase</fullName>
    </submittedName>
</protein>
<dbReference type="InterPro" id="IPR015947">
    <property type="entry name" value="PUA-like_sf"/>
</dbReference>
<dbReference type="SUPFAM" id="SSF53335">
    <property type="entry name" value="S-adenosyl-L-methionine-dependent methyltransferases"/>
    <property type="match status" value="1"/>
</dbReference>
<dbReference type="GO" id="GO:0032259">
    <property type="term" value="P:methylation"/>
    <property type="evidence" value="ECO:0007669"/>
    <property type="project" value="UniProtKB-KW"/>
</dbReference>
<organism evidence="9 10">
    <name type="scientific">Brumimicrobium oceani</name>
    <dbReference type="NCBI Taxonomy" id="2100725"/>
    <lineage>
        <taxon>Bacteria</taxon>
        <taxon>Pseudomonadati</taxon>
        <taxon>Bacteroidota</taxon>
        <taxon>Flavobacteriia</taxon>
        <taxon>Flavobacteriales</taxon>
        <taxon>Crocinitomicaceae</taxon>
        <taxon>Brumimicrobium</taxon>
    </lineage>
</organism>
<dbReference type="Proteomes" id="UP000245370">
    <property type="component" value="Unassembled WGS sequence"/>
</dbReference>
<evidence type="ECO:0000313" key="9">
    <source>
        <dbReference type="EMBL" id="PWH86144.1"/>
    </source>
</evidence>